<evidence type="ECO:0000313" key="3">
    <source>
        <dbReference type="EMBL" id="QSV46766.1"/>
    </source>
</evidence>
<protein>
    <submittedName>
        <fullName evidence="3">Amidohydrolase family protein</fullName>
    </submittedName>
</protein>
<sequence length="343" mass="37846">MTVIDIHCHAAGIGAGDSGCFISPKLRRSWKYRFYLSSFGVTDAELGREGDRLVLRRLSERLAASSRIQQAVVLAMDGVVDGGGQLDRDRTEMYIPNDFLADACRHYPNLLFGASVNPLRPDALERLYAAAAAGAVLVKWLPPIQGTDPADRRLIPYYRRLAELGLPLLTHTGLEESFTRADNALADPARLRLPLEEGVTVIAAHCATSGRSNGEANLARLLPLFAQFPNLYADISALTQVNRLGHLERVLAHREIHSRLLYGTDMPLPATGLTSPWFHLLRLGPMEARRLAAIGNPWDQDVALKLALGMPEEILFRAVGVLGIDQTTKNCLTQRHRDTEKTF</sequence>
<proteinExistence type="predicted"/>
<dbReference type="SUPFAM" id="SSF51556">
    <property type="entry name" value="Metallo-dependent hydrolases"/>
    <property type="match status" value="1"/>
</dbReference>
<dbReference type="Pfam" id="PF04909">
    <property type="entry name" value="Amidohydro_2"/>
    <property type="match status" value="1"/>
</dbReference>
<gene>
    <name evidence="3" type="ORF">JZM60_05715</name>
</gene>
<evidence type="ECO:0000256" key="1">
    <source>
        <dbReference type="ARBA" id="ARBA00023239"/>
    </source>
</evidence>
<dbReference type="PANTHER" id="PTHR21240">
    <property type="entry name" value="2-AMINO-3-CARBOXYLMUCONATE-6-SEMIALDEHYDE DECARBOXYLASE"/>
    <property type="match status" value="1"/>
</dbReference>
<dbReference type="InterPro" id="IPR032466">
    <property type="entry name" value="Metal_Hydrolase"/>
</dbReference>
<feature type="domain" description="Amidohydrolase-related" evidence="2">
    <location>
        <begin position="94"/>
        <end position="290"/>
    </location>
</feature>
<dbReference type="EMBL" id="CP071382">
    <property type="protein sequence ID" value="QSV46766.1"/>
    <property type="molecule type" value="Genomic_DNA"/>
</dbReference>
<dbReference type="Gene3D" id="3.20.20.140">
    <property type="entry name" value="Metal-dependent hydrolases"/>
    <property type="match status" value="1"/>
</dbReference>
<evidence type="ECO:0000259" key="2">
    <source>
        <dbReference type="Pfam" id="PF04909"/>
    </source>
</evidence>
<name>A0ABX7Q5Q3_9BACT</name>
<dbReference type="InterPro" id="IPR032465">
    <property type="entry name" value="ACMSD"/>
</dbReference>
<evidence type="ECO:0000313" key="4">
    <source>
        <dbReference type="Proteomes" id="UP000663651"/>
    </source>
</evidence>
<dbReference type="InterPro" id="IPR006680">
    <property type="entry name" value="Amidohydro-rel"/>
</dbReference>
<dbReference type="PANTHER" id="PTHR21240:SF28">
    <property type="entry name" value="ISO-OROTATE DECARBOXYLASE (EUROFUNG)"/>
    <property type="match status" value="1"/>
</dbReference>
<accession>A0ABX7Q5Q3</accession>
<reference evidence="3 4" key="1">
    <citation type="submission" date="2021-03" db="EMBL/GenBank/DDBJ databases">
        <title>Geobacter metallireducens gen. nov. sp. nov., a microorganism capable of coupling the complete oxidation of organic compounds to the reduction of iron and other metals.</title>
        <authorList>
            <person name="Li Y."/>
        </authorList>
    </citation>
    <scope>NUCLEOTIDE SEQUENCE [LARGE SCALE GENOMIC DNA]</scope>
    <source>
        <strain evidence="3 4">Jerry-YX</strain>
    </source>
</reference>
<dbReference type="RefSeq" id="WP_207164545.1">
    <property type="nucleotide sequence ID" value="NZ_CP071382.1"/>
</dbReference>
<keyword evidence="4" id="KW-1185">Reference proteome</keyword>
<dbReference type="Proteomes" id="UP000663651">
    <property type="component" value="Chromosome"/>
</dbReference>
<keyword evidence="1" id="KW-0456">Lyase</keyword>
<organism evidence="3 4">
    <name type="scientific">Geobacter benzoatilyticus</name>
    <dbReference type="NCBI Taxonomy" id="2815309"/>
    <lineage>
        <taxon>Bacteria</taxon>
        <taxon>Pseudomonadati</taxon>
        <taxon>Thermodesulfobacteriota</taxon>
        <taxon>Desulfuromonadia</taxon>
        <taxon>Geobacterales</taxon>
        <taxon>Geobacteraceae</taxon>
        <taxon>Geobacter</taxon>
    </lineage>
</organism>